<evidence type="ECO:0000256" key="1">
    <source>
        <dbReference type="SAM" id="MobiDB-lite"/>
    </source>
</evidence>
<evidence type="ECO:0000259" key="2">
    <source>
        <dbReference type="Pfam" id="PF08268"/>
    </source>
</evidence>
<name>A0A200PNC0_MACCD</name>
<proteinExistence type="predicted"/>
<evidence type="ECO:0000313" key="3">
    <source>
        <dbReference type="EMBL" id="OUZ99690.1"/>
    </source>
</evidence>
<dbReference type="PANTHER" id="PTHR31672">
    <property type="entry name" value="BNACNNG10540D PROTEIN"/>
    <property type="match status" value="1"/>
</dbReference>
<dbReference type="Gene3D" id="1.20.1280.50">
    <property type="match status" value="1"/>
</dbReference>
<keyword evidence="4" id="KW-1185">Reference proteome</keyword>
<sequence length="388" mass="45554">MEIVKMGVEEEQTQTQTKTQTQTQTQRKRLVEYEFLPFDSVYEILTRAPLDDLHCQCQWVCKDWQKLIYDTNFKLVHSQRTQTISGYFIQSQVFDEYHTSIVSIVGNSSYNIPSPSLDFLPKNNSKVVASSPQGLLCCVNQSDTQVQDFYICKPMTRQWIHIPNPKTRYTTERMAMMVKQSYPTLHYKILRISSSKAKPWYPHCEIFDSKNRAWKRSEDINLPHDVFLDPVKHCILVNGGFHWPTSDGRIFVYYIDEENWSIIDLPCELREMNEDESVHNKLVDYEGKIALLYIINECKLELWVLEDHSNHIWEKKFSRNMGSTHRIIGCNNLCGMFSNDIVVMKYFDDQLILYNWNKDTYSTAKPPGISSISEVFPFQSDLVPCRFK</sequence>
<dbReference type="PANTHER" id="PTHR31672:SF8">
    <property type="entry name" value="F-BOX DOMAIN-CONTAINING PROTEIN"/>
    <property type="match status" value="1"/>
</dbReference>
<feature type="compositionally biased region" description="Low complexity" evidence="1">
    <location>
        <begin position="13"/>
        <end position="23"/>
    </location>
</feature>
<gene>
    <name evidence="3" type="ORF">BVC80_9063g56</name>
</gene>
<dbReference type="EMBL" id="MVGT01004391">
    <property type="protein sequence ID" value="OUZ99690.1"/>
    <property type="molecule type" value="Genomic_DNA"/>
</dbReference>
<dbReference type="OrthoDB" id="1845982at2759"/>
<evidence type="ECO:0000313" key="4">
    <source>
        <dbReference type="Proteomes" id="UP000195402"/>
    </source>
</evidence>
<dbReference type="SUPFAM" id="SSF81383">
    <property type="entry name" value="F-box domain"/>
    <property type="match status" value="1"/>
</dbReference>
<dbReference type="NCBIfam" id="TIGR01640">
    <property type="entry name" value="F_box_assoc_1"/>
    <property type="match status" value="1"/>
</dbReference>
<dbReference type="InterPro" id="IPR017451">
    <property type="entry name" value="F-box-assoc_interact_dom"/>
</dbReference>
<dbReference type="Proteomes" id="UP000195402">
    <property type="component" value="Unassembled WGS sequence"/>
</dbReference>
<dbReference type="InterPro" id="IPR013187">
    <property type="entry name" value="F-box-assoc_dom_typ3"/>
</dbReference>
<dbReference type="InterPro" id="IPR036047">
    <property type="entry name" value="F-box-like_dom_sf"/>
</dbReference>
<protein>
    <submittedName>
        <fullName evidence="3">F-box associated domain</fullName>
    </submittedName>
</protein>
<comment type="caution">
    <text evidence="3">The sequence shown here is derived from an EMBL/GenBank/DDBJ whole genome shotgun (WGS) entry which is preliminary data.</text>
</comment>
<dbReference type="OMA" id="IIRFSSH"/>
<organism evidence="3 4">
    <name type="scientific">Macleaya cordata</name>
    <name type="common">Five-seeded plume-poppy</name>
    <name type="synonym">Bocconia cordata</name>
    <dbReference type="NCBI Taxonomy" id="56857"/>
    <lineage>
        <taxon>Eukaryota</taxon>
        <taxon>Viridiplantae</taxon>
        <taxon>Streptophyta</taxon>
        <taxon>Embryophyta</taxon>
        <taxon>Tracheophyta</taxon>
        <taxon>Spermatophyta</taxon>
        <taxon>Magnoliopsida</taxon>
        <taxon>Ranunculales</taxon>
        <taxon>Papaveraceae</taxon>
        <taxon>Papaveroideae</taxon>
        <taxon>Macleaya</taxon>
    </lineage>
</organism>
<feature type="domain" description="F-box associated beta-propeller type 3" evidence="2">
    <location>
        <begin position="122"/>
        <end position="352"/>
    </location>
</feature>
<dbReference type="AlphaFoldDB" id="A0A200PNC0"/>
<reference evidence="3 4" key="1">
    <citation type="journal article" date="2017" name="Mol. Plant">
        <title>The Genome of Medicinal Plant Macleaya cordata Provides New Insights into Benzylisoquinoline Alkaloids Metabolism.</title>
        <authorList>
            <person name="Liu X."/>
            <person name="Liu Y."/>
            <person name="Huang P."/>
            <person name="Ma Y."/>
            <person name="Qing Z."/>
            <person name="Tang Q."/>
            <person name="Cao H."/>
            <person name="Cheng P."/>
            <person name="Zheng Y."/>
            <person name="Yuan Z."/>
            <person name="Zhou Y."/>
            <person name="Liu J."/>
            <person name="Tang Z."/>
            <person name="Zhuo Y."/>
            <person name="Zhang Y."/>
            <person name="Yu L."/>
            <person name="Huang J."/>
            <person name="Yang P."/>
            <person name="Peng Q."/>
            <person name="Zhang J."/>
            <person name="Jiang W."/>
            <person name="Zhang Z."/>
            <person name="Lin K."/>
            <person name="Ro D.K."/>
            <person name="Chen X."/>
            <person name="Xiong X."/>
            <person name="Shang Y."/>
            <person name="Huang S."/>
            <person name="Zeng J."/>
        </authorList>
    </citation>
    <scope>NUCLEOTIDE SEQUENCE [LARGE SCALE GENOMIC DNA]</scope>
    <source>
        <strain evidence="4">cv. BLH2017</strain>
        <tissue evidence="3">Root</tissue>
    </source>
</reference>
<feature type="region of interest" description="Disordered" evidence="1">
    <location>
        <begin position="1"/>
        <end position="23"/>
    </location>
</feature>
<accession>A0A200PNC0</accession>
<dbReference type="InParanoid" id="A0A200PNC0"/>
<dbReference type="InterPro" id="IPR050796">
    <property type="entry name" value="SCF_F-box_component"/>
</dbReference>
<dbReference type="Pfam" id="PF08268">
    <property type="entry name" value="FBA_3"/>
    <property type="match status" value="1"/>
</dbReference>